<name>A0A9W4XNX7_9PLEO</name>
<feature type="transmembrane region" description="Helical" evidence="1">
    <location>
        <begin position="493"/>
        <end position="515"/>
    </location>
</feature>
<feature type="transmembrane region" description="Helical" evidence="1">
    <location>
        <begin position="135"/>
        <end position="159"/>
    </location>
</feature>
<feature type="transmembrane region" description="Helical" evidence="1">
    <location>
        <begin position="29"/>
        <end position="55"/>
    </location>
</feature>
<comment type="caution">
    <text evidence="2">The sequence shown here is derived from an EMBL/GenBank/DDBJ whole genome shotgun (WGS) entry which is preliminary data.</text>
</comment>
<proteinExistence type="predicted"/>
<protein>
    <submittedName>
        <fullName evidence="2">Uncharacterized protein</fullName>
    </submittedName>
</protein>
<accession>A0A9W4XNX7</accession>
<dbReference type="OrthoDB" id="5322539at2759"/>
<dbReference type="Proteomes" id="UP001152607">
    <property type="component" value="Unassembled WGS sequence"/>
</dbReference>
<evidence type="ECO:0000313" key="2">
    <source>
        <dbReference type="EMBL" id="CAI6331975.1"/>
    </source>
</evidence>
<keyword evidence="1" id="KW-1133">Transmembrane helix</keyword>
<gene>
    <name evidence="2" type="ORF">PDIGIT_LOCUS5004</name>
</gene>
<keyword evidence="3" id="KW-1185">Reference proteome</keyword>
<dbReference type="PANTHER" id="PTHR35041">
    <property type="entry name" value="MEDIATOR OF RNA POLYMERASE II TRANSCRIPTION SUBUNIT 1"/>
    <property type="match status" value="1"/>
</dbReference>
<dbReference type="AlphaFoldDB" id="A0A9W4XNX7"/>
<dbReference type="EMBL" id="CAOQHR010000003">
    <property type="protein sequence ID" value="CAI6331975.1"/>
    <property type="molecule type" value="Genomic_DNA"/>
</dbReference>
<organism evidence="2 3">
    <name type="scientific">Periconia digitata</name>
    <dbReference type="NCBI Taxonomy" id="1303443"/>
    <lineage>
        <taxon>Eukaryota</taxon>
        <taxon>Fungi</taxon>
        <taxon>Dikarya</taxon>
        <taxon>Ascomycota</taxon>
        <taxon>Pezizomycotina</taxon>
        <taxon>Dothideomycetes</taxon>
        <taxon>Pleosporomycetidae</taxon>
        <taxon>Pleosporales</taxon>
        <taxon>Massarineae</taxon>
        <taxon>Periconiaceae</taxon>
        <taxon>Periconia</taxon>
    </lineage>
</organism>
<keyword evidence="1" id="KW-0472">Membrane</keyword>
<keyword evidence="1" id="KW-0812">Transmembrane</keyword>
<reference evidence="2" key="1">
    <citation type="submission" date="2023-01" db="EMBL/GenBank/DDBJ databases">
        <authorList>
            <person name="Van Ghelder C."/>
            <person name="Rancurel C."/>
        </authorList>
    </citation>
    <scope>NUCLEOTIDE SEQUENCE</scope>
    <source>
        <strain evidence="2">CNCM I-4278</strain>
    </source>
</reference>
<sequence>MIKYYPKILRRASHNTYMKIAMKIRQKRGVWATPASMVGFFLGGVLFAGSHHFYYRKLDDTLVGSAGRQQWPIRIGTALAFLVQSCLAAAASTAYTQWVWRKCRQQAIKIGTIDIAFDISHNVFDFLKISFAREFGLVTLLAIAFWCMPLASLVTPGALSISPKPITTTRIVSVNVPNINDHRRVILDSSLLRLDHMLDKLATVGELPQFDPPENLQNVSYTLEMTVPSLSCSPSDEKASLEVILSAFRRAFSRSVYKADAYQCEWNTQDLTFASKIAPANTSVFKGHLSYYNTPFPNDKRHIGVAFRHRKDKNSPWIVNFHECWLGRASVTVDVAFINSGQSIKVSTISNKYVWGSSEQTELSEADKKYLSFHLSMMEIVGGIIVTYNSTMADESEDLIYPKSSVGTKTDHTVLGRTADYAAMRASMGDKMELDSDPDSGIQEKNMTTVMEELWLNASLALMSIPGLSNKVPTQVNQTLWLNKYTYDPKNLIIAYGCTISACLISITAGMYAIYMNGQSYDNKFSSISQAMQGPCIVDLFNSQTASGANDRKICVANTKIRLDVSETTQRFRTHLRHVGLGAAQEF</sequence>
<evidence type="ECO:0000313" key="3">
    <source>
        <dbReference type="Proteomes" id="UP001152607"/>
    </source>
</evidence>
<feature type="transmembrane region" description="Helical" evidence="1">
    <location>
        <begin position="75"/>
        <end position="100"/>
    </location>
</feature>
<evidence type="ECO:0000256" key="1">
    <source>
        <dbReference type="SAM" id="Phobius"/>
    </source>
</evidence>
<dbReference type="PANTHER" id="PTHR35041:SF3">
    <property type="entry name" value="FORMYLMETHIONINE DEFORMYLASE-LIKE PROTEIN"/>
    <property type="match status" value="1"/>
</dbReference>